<dbReference type="InterPro" id="IPR011010">
    <property type="entry name" value="DNA_brk_join_enz"/>
</dbReference>
<gene>
    <name evidence="3" type="ORF">SKP52_02360</name>
</gene>
<sequence>MPREGSPFEYGGYWLDKRRDGKSPDIWQIATGTRQVSYRSTRQRGIDEAKSVLLAFVNEQAAKRPQSVEDALVIPTLLTYWKEHGSKAVAPQQIASSLRAFMGFLFQDEAGMSAAVADLTPAVFVRFREWRMGPHSYDVPWGGKDYRHTSPGVKGESVSRNLDDVRAALNHAETNRRFLAPKVPAVPKRHRSKPRDRVLTWQELGMIAWYARHFDDMGRYVALLIGTAARPVTLAKFNIDQFDGRNIDLHAIGTPETAKVNPIIPAIRPLRLILTRWTGTGPVDSRKRAWRTMRRTMGLSDDVVSKTIRHTIATELYTNSDVPDRQLSALLGHAGPVNRTTKKYVHMRPEHMKAAAKALSAIWLRVQREANAFGAVHTLSIPRSEGGIIIDKMTVIRKDTRVFRDGGR</sequence>
<evidence type="ECO:0000313" key="3">
    <source>
        <dbReference type="EMBL" id="AJA07407.1"/>
    </source>
</evidence>
<evidence type="ECO:0000313" key="4">
    <source>
        <dbReference type="Proteomes" id="UP000030907"/>
    </source>
</evidence>
<dbReference type="EMBL" id="CP009122">
    <property type="protein sequence ID" value="AJA07407.1"/>
    <property type="molecule type" value="Genomic_DNA"/>
</dbReference>
<feature type="domain" description="Tyr recombinase" evidence="2">
    <location>
        <begin position="194"/>
        <end position="357"/>
    </location>
</feature>
<dbReference type="KEGG" id="sphk:SKP52_02360"/>
<dbReference type="GO" id="GO:0006310">
    <property type="term" value="P:DNA recombination"/>
    <property type="evidence" value="ECO:0007669"/>
    <property type="project" value="UniProtKB-KW"/>
</dbReference>
<dbReference type="PROSITE" id="PS51898">
    <property type="entry name" value="TYR_RECOMBINASE"/>
    <property type="match status" value="1"/>
</dbReference>
<dbReference type="Proteomes" id="UP000030907">
    <property type="component" value="Chromosome"/>
</dbReference>
<organism evidence="3 4">
    <name type="scientific">Sphingopyxis fribergensis</name>
    <dbReference type="NCBI Taxonomy" id="1515612"/>
    <lineage>
        <taxon>Bacteria</taxon>
        <taxon>Pseudomonadati</taxon>
        <taxon>Pseudomonadota</taxon>
        <taxon>Alphaproteobacteria</taxon>
        <taxon>Sphingomonadales</taxon>
        <taxon>Sphingomonadaceae</taxon>
        <taxon>Sphingopyxis</taxon>
    </lineage>
</organism>
<dbReference type="RefSeq" id="WP_081997175.1">
    <property type="nucleotide sequence ID" value="NZ_CP009122.1"/>
</dbReference>
<dbReference type="HOGENOM" id="CLU_674229_0_0_5"/>
<accession>A0A0A7PHI5</accession>
<keyword evidence="1" id="KW-0233">DNA recombination</keyword>
<dbReference type="GO" id="GO:0003677">
    <property type="term" value="F:DNA binding"/>
    <property type="evidence" value="ECO:0007669"/>
    <property type="project" value="InterPro"/>
</dbReference>
<proteinExistence type="predicted"/>
<name>A0A0A7PHI5_9SPHN</name>
<dbReference type="InterPro" id="IPR002104">
    <property type="entry name" value="Integrase_catalytic"/>
</dbReference>
<dbReference type="Gene3D" id="1.10.443.10">
    <property type="entry name" value="Intergrase catalytic core"/>
    <property type="match status" value="1"/>
</dbReference>
<dbReference type="STRING" id="1515612.SKP52_02360"/>
<dbReference type="InterPro" id="IPR013762">
    <property type="entry name" value="Integrase-like_cat_sf"/>
</dbReference>
<dbReference type="GO" id="GO:0015074">
    <property type="term" value="P:DNA integration"/>
    <property type="evidence" value="ECO:0007669"/>
    <property type="project" value="InterPro"/>
</dbReference>
<protein>
    <recommendedName>
        <fullName evidence="2">Tyr recombinase domain-containing protein</fullName>
    </recommendedName>
</protein>
<dbReference type="SUPFAM" id="SSF56349">
    <property type="entry name" value="DNA breaking-rejoining enzymes"/>
    <property type="match status" value="1"/>
</dbReference>
<evidence type="ECO:0000256" key="1">
    <source>
        <dbReference type="ARBA" id="ARBA00023172"/>
    </source>
</evidence>
<reference evidence="3 4" key="1">
    <citation type="journal article" date="2015" name="Int. J. Syst. Evol. Microbiol.">
        <title>Description of Sphingopyxis fribergensis sp. nov. - a soil bacterium with the ability to degrade styrene and phenylacetic acid.</title>
        <authorList>
            <person name="Oelschlagel M."/>
            <person name="Ruckert C."/>
            <person name="Kalinowski J."/>
            <person name="Schmidt G."/>
            <person name="Schlomann M."/>
            <person name="Tischler D."/>
        </authorList>
    </citation>
    <scope>NUCLEOTIDE SEQUENCE [LARGE SCALE GENOMIC DNA]</scope>
    <source>
        <strain evidence="3 4">Kp5.2</strain>
    </source>
</reference>
<dbReference type="Pfam" id="PF00589">
    <property type="entry name" value="Phage_integrase"/>
    <property type="match status" value="1"/>
</dbReference>
<evidence type="ECO:0000259" key="2">
    <source>
        <dbReference type="PROSITE" id="PS51898"/>
    </source>
</evidence>
<dbReference type="OrthoDB" id="9808346at2"/>
<keyword evidence="4" id="KW-1185">Reference proteome</keyword>
<dbReference type="AlphaFoldDB" id="A0A0A7PHI5"/>